<dbReference type="Pfam" id="PF07703">
    <property type="entry name" value="A2M_BRD"/>
    <property type="match status" value="1"/>
</dbReference>
<reference evidence="4 5" key="1">
    <citation type="submission" date="2017-09" db="EMBL/GenBank/DDBJ databases">
        <title>Depth-based differentiation of microbial function through sediment-hosted aquifers and enrichment of novel symbionts in the deep terrestrial subsurface.</title>
        <authorList>
            <person name="Probst A.J."/>
            <person name="Ladd B."/>
            <person name="Jarett J.K."/>
            <person name="Geller-Mcgrath D.E."/>
            <person name="Sieber C.M."/>
            <person name="Emerson J.B."/>
            <person name="Anantharaman K."/>
            <person name="Thomas B.C."/>
            <person name="Malmstrom R."/>
            <person name="Stieglmeier M."/>
            <person name="Klingl A."/>
            <person name="Woyke T."/>
            <person name="Ryan C.M."/>
            <person name="Banfield J.F."/>
        </authorList>
    </citation>
    <scope>NUCLEOTIDE SEQUENCE [LARGE SCALE GENOMIC DNA]</scope>
    <source>
        <strain evidence="4">CG10_big_fil_rev_8_21_14_0_10_45_14</strain>
    </source>
</reference>
<evidence type="ECO:0000259" key="3">
    <source>
        <dbReference type="SMART" id="SM01360"/>
    </source>
</evidence>
<keyword evidence="1" id="KW-0732">Signal</keyword>
<keyword evidence="2" id="KW-0812">Transmembrane</keyword>
<dbReference type="Gene3D" id="2.20.130.20">
    <property type="match status" value="1"/>
</dbReference>
<keyword evidence="2" id="KW-0472">Membrane</keyword>
<proteinExistence type="predicted"/>
<evidence type="ECO:0000313" key="4">
    <source>
        <dbReference type="EMBL" id="PIR46540.1"/>
    </source>
</evidence>
<dbReference type="Pfam" id="PF17973">
    <property type="entry name" value="bMG10"/>
    <property type="match status" value="1"/>
</dbReference>
<gene>
    <name evidence="4" type="ORF">COV07_03895</name>
</gene>
<dbReference type="PANTHER" id="PTHR40094:SF1">
    <property type="entry name" value="UBIQUITIN DOMAIN-CONTAINING PROTEIN"/>
    <property type="match status" value="1"/>
</dbReference>
<dbReference type="InterPro" id="IPR041246">
    <property type="entry name" value="Bact_MG10"/>
</dbReference>
<organism evidence="4 5">
    <name type="scientific">Candidatus Vogelbacteria bacterium CG10_big_fil_rev_8_21_14_0_10_45_14</name>
    <dbReference type="NCBI Taxonomy" id="1975042"/>
    <lineage>
        <taxon>Bacteria</taxon>
        <taxon>Candidatus Vogeliibacteriota</taxon>
    </lineage>
</organism>
<protein>
    <recommendedName>
        <fullName evidence="3">Alpha-2-macroglobulin domain-containing protein</fullName>
    </recommendedName>
</protein>
<evidence type="ECO:0000313" key="5">
    <source>
        <dbReference type="Proteomes" id="UP000230833"/>
    </source>
</evidence>
<comment type="caution">
    <text evidence="4">The sequence shown here is derived from an EMBL/GenBank/DDBJ whole genome shotgun (WGS) entry which is preliminary data.</text>
</comment>
<feature type="domain" description="Alpha-2-macroglobulin" evidence="3">
    <location>
        <begin position="1009"/>
        <end position="1098"/>
    </location>
</feature>
<evidence type="ECO:0000256" key="1">
    <source>
        <dbReference type="ARBA" id="ARBA00022729"/>
    </source>
</evidence>
<dbReference type="EMBL" id="PCYL01000040">
    <property type="protein sequence ID" value="PIR46540.1"/>
    <property type="molecule type" value="Genomic_DNA"/>
</dbReference>
<dbReference type="InterPro" id="IPR011625">
    <property type="entry name" value="A2M_N_BRD"/>
</dbReference>
<dbReference type="Pfam" id="PF13205">
    <property type="entry name" value="Big_5"/>
    <property type="match status" value="1"/>
</dbReference>
<feature type="transmembrane region" description="Helical" evidence="2">
    <location>
        <begin position="7"/>
        <end position="27"/>
    </location>
</feature>
<dbReference type="SMART" id="SM01360">
    <property type="entry name" value="A2M"/>
    <property type="match status" value="1"/>
</dbReference>
<dbReference type="InterPro" id="IPR001599">
    <property type="entry name" value="Macroglobln_a2"/>
</dbReference>
<accession>A0A2H0RJB9</accession>
<evidence type="ECO:0000256" key="2">
    <source>
        <dbReference type="SAM" id="Phobius"/>
    </source>
</evidence>
<dbReference type="InterPro" id="IPR032812">
    <property type="entry name" value="SbsA_Ig"/>
</dbReference>
<dbReference type="GO" id="GO:0004866">
    <property type="term" value="F:endopeptidase inhibitor activity"/>
    <property type="evidence" value="ECO:0007669"/>
    <property type="project" value="InterPro"/>
</dbReference>
<dbReference type="InterPro" id="IPR051802">
    <property type="entry name" value="YfhM-like"/>
</dbReference>
<dbReference type="Pfam" id="PF00207">
    <property type="entry name" value="A2M"/>
    <property type="match status" value="1"/>
</dbReference>
<dbReference type="Proteomes" id="UP000230833">
    <property type="component" value="Unassembled WGS sequence"/>
</dbReference>
<name>A0A2H0RJB9_9BACT</name>
<sequence length="1615" mass="179065">MKDLQKLKPFLIGGAVLVLLAGIFFVYQSVVYRTEISEFDLKASVADAAGIAPNSHFILKTTVPLTVQVLEKYIEMVPAMDLSIKKVSTEENTFEIVPKDELQVNQIYTIEVDKGPLASRDFSWAYQVKAPFQITSSIPGDRGVDAPTNTGIELYFNRDSIIAPESFIEITPAVSGKFDVSENRVKFIPSSPLAERTIYTIKIKAGLKAKDTEDFLTNEKIIQFQTAQTYSENRAPSAYFSRQFAEFKPGSDILLGVSAYNTSSVGATVYRFDSAQEFLDSVKEIQGNTPWARYHTNIDNQLPKNKKVFTGNLPIETADYSSLVRMPQELQAGYYAIVINSGKSKDISWFQINPVASFAAFASSKSLVWLKDIAGEKNITGVPILFNNKQIGKSGADGVALFDTPSELIRKPADPYYTNERKFFIAQAPTGALVIPMESEYGYATYLTQNVSWWDYISLNKNVYLPTDTLRFWAIAKPRNGGATGEEISVKLTNPYWSETQDNIVTYAETKLKLSEYNAVTGELSFANLKPGIYNLTFRNSDETIAKQIVTVSAYIKPAYKITVTPDKNTLFAGDTVTFKVKAEFFDGTPVTNTSLSYSAYGSSSKNSKGSINLSSQGEGSFAVTTEYANNQTYWPSHLSVNIKPSKAEEGQIETNSSVFVFGPHIDNSINQKQSTSNVTFTVKTRAVVLDNTSRGEPYWNTEEYLGGPVVGASTKVDISEVVYLKNQTGTGYDPINKLTYPIYDYRSEDHAISSQTITADQNGSAQISFIPENKKTYKFIFTTHDSTGRAVKDTRYVYGGLGDVDYGSRDSSYHLFNPDNNKNYKVGDPINLQLQTYQGIIPPDGQGNYIFMTVNNGTIGYRIQDTPKYSATFQNKDIPNVGIWTGWFGGGRFHNSYLQNISFDANERRLNIEITKDKQTYKPGDNVSLDIRVTDKNNNPNRAEVNLSALDETVFSMRPDEKDIINDLYRDIYSQVIIRSSNKPPYGGGGAEMGGGADGEPRSNIQEMAIFKSVTTDAEGYAHVEFKLPDNITSWRLTSQAVTKDLFAGKNIYFIPVTLPLFVDATLNKTYLVGDQLNLRLRTFGTAVSQGNVRYTVESPTLPFRNIAMTGGNSIEIPLGPLLLGSHQLNVRASSGGFSDALTRPLNVLSSYFTKNTSDFYEGIAGLKIKNSATGYTTLTFSSYGRGRLYNNLKSLSYEWGVRLDQKGTQLIATDLLNNYFGEKNKKPEFQASKYQAYTGGLQLLPYSSDDIELSAISAHLFGDLAFDRSSLKNYLSQSLSDAKSDTSRITRALYGLTAFKEPVLTKIQKIKSDPSLILKDKVFVALALDSIGAKEEARAYYKQMIKPSVETKSSYAYVDGLKGDDTIITTTLVAALTASLEEPESVQLALYVGHNIPKETLNNFQQLLYIKSALPKLDPEQVGFVYNAGTKDGGKALKDGESFELILSPQELESLELSNVKGKLGVVASYEQQSSPDSISKDKNLSLNRSYEVNGSATKEFKDGDMVLVRLHPQFNDNALNGAYQIVDYLPSGLRPIDQESGRHYSKYDSRIYPTEINDQKITFVVDKDVNLPVYYYARVVSKGIYKAEPALLQSLRSTESATISNEDSITVK</sequence>
<dbReference type="PANTHER" id="PTHR40094">
    <property type="entry name" value="ALPHA-2-MACROGLOBULIN HOMOLOG"/>
    <property type="match status" value="1"/>
</dbReference>
<keyword evidence="2" id="KW-1133">Transmembrane helix</keyword>